<sequence>MQRTTTTRRALIAAVAATAATAAAVLTTTANAVSTSGHRATKEAGGAAKPTVVLVHGGFADASASWNGVVKRLQRDGYPVIAPANPLRGLAGDAPYLASLLKSVKGPVILAGHSYGGAVITNAAAGNPHVKALVYVAAFVPAEGEQLIGLLGKYPGSEIPDAINEVPFTGPGGATGTDIYLKADKFRSAFAADLPRPVTDVMHATQRPAAATHLTDPTRTAAWRSIPSWGLVAAADKAIPPALQRWEYDRANMRGQVEVRGASHSVMVSHPGAVEKLIKTADRATR</sequence>
<dbReference type="PANTHER" id="PTHR37017">
    <property type="entry name" value="AB HYDROLASE-1 DOMAIN-CONTAINING PROTEIN-RELATED"/>
    <property type="match status" value="1"/>
</dbReference>
<dbReference type="PROSITE" id="PS51318">
    <property type="entry name" value="TAT"/>
    <property type="match status" value="1"/>
</dbReference>
<dbReference type="InterPro" id="IPR029058">
    <property type="entry name" value="AB_hydrolase_fold"/>
</dbReference>
<accession>I2NB41</accession>
<keyword evidence="1" id="KW-0378">Hydrolase</keyword>
<evidence type="ECO:0000313" key="1">
    <source>
        <dbReference type="EMBL" id="QKM66089.1"/>
    </source>
</evidence>
<keyword evidence="2" id="KW-1185">Reference proteome</keyword>
<dbReference type="AlphaFoldDB" id="I2NB41"/>
<dbReference type="PANTHER" id="PTHR37017:SF11">
    <property type="entry name" value="ESTERASE_LIPASE_THIOESTERASE DOMAIN-CONTAINING PROTEIN"/>
    <property type="match status" value="1"/>
</dbReference>
<organism evidence="1 2">
    <name type="scientific">Streptomyces tsukubensis (strain DSM 42081 / NBRC 108919 / NRRL 18488 / 9993)</name>
    <dbReference type="NCBI Taxonomy" id="1114943"/>
    <lineage>
        <taxon>Bacteria</taxon>
        <taxon>Bacillati</taxon>
        <taxon>Actinomycetota</taxon>
        <taxon>Actinomycetes</taxon>
        <taxon>Kitasatosporales</taxon>
        <taxon>Streptomycetaceae</taxon>
        <taxon>Streptomyces</taxon>
    </lineage>
</organism>
<dbReference type="GO" id="GO:0016787">
    <property type="term" value="F:hydrolase activity"/>
    <property type="evidence" value="ECO:0007669"/>
    <property type="project" value="UniProtKB-KW"/>
</dbReference>
<evidence type="ECO:0000313" key="2">
    <source>
        <dbReference type="Proteomes" id="UP000005940"/>
    </source>
</evidence>
<dbReference type="SUPFAM" id="SSF53474">
    <property type="entry name" value="alpha/beta-Hydrolases"/>
    <property type="match status" value="1"/>
</dbReference>
<name>I2NB41_STRT9</name>
<dbReference type="InterPro" id="IPR052897">
    <property type="entry name" value="Sec-Metab_Biosynth_Hydrolase"/>
</dbReference>
<dbReference type="Pfam" id="PF12697">
    <property type="entry name" value="Abhydrolase_6"/>
    <property type="match status" value="1"/>
</dbReference>
<proteinExistence type="predicted"/>
<dbReference type="RefSeq" id="WP_006344903.1">
    <property type="nucleotide sequence ID" value="NZ_CP029159.1"/>
</dbReference>
<dbReference type="InterPro" id="IPR006311">
    <property type="entry name" value="TAT_signal"/>
</dbReference>
<dbReference type="Gene3D" id="3.40.50.1820">
    <property type="entry name" value="alpha/beta hydrolase"/>
    <property type="match status" value="1"/>
</dbReference>
<gene>
    <name evidence="1" type="ORF">STSU_001865</name>
</gene>
<dbReference type="EMBL" id="CP029159">
    <property type="protein sequence ID" value="QKM66089.1"/>
    <property type="molecule type" value="Genomic_DNA"/>
</dbReference>
<dbReference type="InterPro" id="IPR000073">
    <property type="entry name" value="AB_hydrolase_1"/>
</dbReference>
<protein>
    <submittedName>
        <fullName evidence="1">Alpha/beta hydrolase</fullName>
    </submittedName>
</protein>
<reference evidence="1 2" key="1">
    <citation type="journal article" date="2012" name="J. Bacteriol.">
        <title>Draft genome of Streptomyces tsukubaensis NRRL 18488, the producer of the clinically important immunosuppressant tacrolimus (FK506).</title>
        <authorList>
            <person name="Barreiro C."/>
            <person name="Prieto C."/>
            <person name="Sola-Landa A."/>
            <person name="Solera E."/>
            <person name="Martinez-Castro M."/>
            <person name="Perez-Redondo R."/>
            <person name="Garcia-Estrada C."/>
            <person name="Aparicio J.F."/>
            <person name="Fernandez-Martinez L.T."/>
            <person name="Santos-Aberturas J."/>
            <person name="Salehi-Najafabadi Z."/>
            <person name="Rodriguez-Garcia A."/>
            <person name="Tauch A."/>
            <person name="Martin J.F."/>
        </authorList>
    </citation>
    <scope>NUCLEOTIDE SEQUENCE [LARGE SCALE GENOMIC DNA]</scope>
    <source>
        <strain evidence="2">DSM 42081 / NBRC 108919 / NRRL 18488 / 9993</strain>
    </source>
</reference>
<dbReference type="Proteomes" id="UP000005940">
    <property type="component" value="Chromosome"/>
</dbReference>